<comment type="similarity">
    <text evidence="2">Belongs to the membrane-bound acyltransferase family. Sterol o-acyltransferase subfamily.</text>
</comment>
<evidence type="ECO:0000256" key="11">
    <source>
        <dbReference type="SAM" id="Phobius"/>
    </source>
</evidence>
<accession>A0A9P4JF19</accession>
<sequence length="652" mass="75099">MRHLTRIHRLTCGGDCKADHTLAVNMADKSDEEVEDYDFLKIDPDTLVHGSQGGFNDRRASLDDRVKPTPRQQQGRIRRSSESSVSDGGRRRLQMRLEKTEEAGRYILTADDEEVQEILKMGMAREQAASGASTRLRIRDLVFTRQFTTFDRQNPLSADTPFHGFFTLFWLAMVLMFLKVAAANWRQYGSILGNNEIMILMFRRDVVVLGLVDVAMLLSTSTGLILQKIILRGYIKWATSGWIIQNVWQSFFLGSILWWIYWRDWPWTHTIFMILHTMVFLMKQHSYAFYNGHLSGIHRRREMLQRKLHQLGDKGIFTNGVNGNHQEAKSSAVGTLNGGVVTSRHDRPPMGVRTSTNMNEEVSDVAKVSKAIESGKALDVGQIEAFKRVILAEIESLDIELRGKSSSEDNAYPKNLNWRNFVEWTCLPTLVYELEYPRLEKINWWYVAEKTAATFGTIGVMMVISQAYIYPPVAQASRLRQTGKLQERWNELPWLVSDMLFPLLLEQLLSWYVIWECVLNVLAEVTRFADRGFYGPWWNSVSFESYSRDWNRPVHNFLLKHVYNSSISTFHLSKKSATFITFLLSALVHELVMACLFKTFRGYLFALQLSQIPLVSFSRSKFMKGRDMLGNVIFWTGLFIGPSLLTALYLLI</sequence>
<comment type="subcellular location">
    <subcellularLocation>
        <location evidence="1">Endoplasmic reticulum membrane</location>
        <topology evidence="1">Multi-pass membrane protein</topology>
    </subcellularLocation>
</comment>
<evidence type="ECO:0000256" key="2">
    <source>
        <dbReference type="ARBA" id="ARBA00009010"/>
    </source>
</evidence>
<feature type="transmembrane region" description="Helical" evidence="11">
    <location>
        <begin position="238"/>
        <end position="261"/>
    </location>
</feature>
<keyword evidence="4 11" id="KW-0812">Transmembrane</keyword>
<dbReference type="AlphaFoldDB" id="A0A9P4JF19"/>
<evidence type="ECO:0008006" key="14">
    <source>
        <dbReference type="Google" id="ProtNLM"/>
    </source>
</evidence>
<evidence type="ECO:0000256" key="8">
    <source>
        <dbReference type="ARBA" id="ARBA00023315"/>
    </source>
</evidence>
<comment type="function">
    <text evidence="9">Sterol O-acyltransferase that catalyzes the formation of stery esters.</text>
</comment>
<evidence type="ECO:0000256" key="10">
    <source>
        <dbReference type="SAM" id="MobiDB-lite"/>
    </source>
</evidence>
<feature type="region of interest" description="Disordered" evidence="10">
    <location>
        <begin position="50"/>
        <end position="93"/>
    </location>
</feature>
<name>A0A9P4JF19_9PEZI</name>
<reference evidence="12" key="1">
    <citation type="journal article" date="2020" name="Stud. Mycol.">
        <title>101 Dothideomycetes genomes: a test case for predicting lifestyles and emergence of pathogens.</title>
        <authorList>
            <person name="Haridas S."/>
            <person name="Albert R."/>
            <person name="Binder M."/>
            <person name="Bloem J."/>
            <person name="Labutti K."/>
            <person name="Salamov A."/>
            <person name="Andreopoulos B."/>
            <person name="Baker S."/>
            <person name="Barry K."/>
            <person name="Bills G."/>
            <person name="Bluhm B."/>
            <person name="Cannon C."/>
            <person name="Castanera R."/>
            <person name="Culley D."/>
            <person name="Daum C."/>
            <person name="Ezra D."/>
            <person name="Gonzalez J."/>
            <person name="Henrissat B."/>
            <person name="Kuo A."/>
            <person name="Liang C."/>
            <person name="Lipzen A."/>
            <person name="Lutzoni F."/>
            <person name="Magnuson J."/>
            <person name="Mondo S."/>
            <person name="Nolan M."/>
            <person name="Ohm R."/>
            <person name="Pangilinan J."/>
            <person name="Park H.-J."/>
            <person name="Ramirez L."/>
            <person name="Alfaro M."/>
            <person name="Sun H."/>
            <person name="Tritt A."/>
            <person name="Yoshinaga Y."/>
            <person name="Zwiers L.-H."/>
            <person name="Turgeon B."/>
            <person name="Goodwin S."/>
            <person name="Spatafora J."/>
            <person name="Crous P."/>
            <person name="Grigoriev I."/>
        </authorList>
    </citation>
    <scope>NUCLEOTIDE SEQUENCE</scope>
    <source>
        <strain evidence="12">CBS 260.36</strain>
    </source>
</reference>
<keyword evidence="8" id="KW-0012">Acyltransferase</keyword>
<gene>
    <name evidence="12" type="ORF">K461DRAFT_326047</name>
</gene>
<dbReference type="InterPro" id="IPR014371">
    <property type="entry name" value="Oat_ACAT_DAG_ARE"/>
</dbReference>
<evidence type="ECO:0000313" key="12">
    <source>
        <dbReference type="EMBL" id="KAF2157818.1"/>
    </source>
</evidence>
<dbReference type="GO" id="GO:0005789">
    <property type="term" value="C:endoplasmic reticulum membrane"/>
    <property type="evidence" value="ECO:0007669"/>
    <property type="project" value="UniProtKB-SubCell"/>
</dbReference>
<dbReference type="InterPro" id="IPR004299">
    <property type="entry name" value="MBOAT_fam"/>
</dbReference>
<dbReference type="Proteomes" id="UP000799439">
    <property type="component" value="Unassembled WGS sequence"/>
</dbReference>
<dbReference type="Pfam" id="PF03062">
    <property type="entry name" value="MBOAT"/>
    <property type="match status" value="1"/>
</dbReference>
<dbReference type="OrthoDB" id="10039049at2759"/>
<dbReference type="EMBL" id="ML996081">
    <property type="protein sequence ID" value="KAF2157818.1"/>
    <property type="molecule type" value="Genomic_DNA"/>
</dbReference>
<keyword evidence="5" id="KW-0256">Endoplasmic reticulum</keyword>
<organism evidence="12 13">
    <name type="scientific">Myriangium duriaei CBS 260.36</name>
    <dbReference type="NCBI Taxonomy" id="1168546"/>
    <lineage>
        <taxon>Eukaryota</taxon>
        <taxon>Fungi</taxon>
        <taxon>Dikarya</taxon>
        <taxon>Ascomycota</taxon>
        <taxon>Pezizomycotina</taxon>
        <taxon>Dothideomycetes</taxon>
        <taxon>Dothideomycetidae</taxon>
        <taxon>Myriangiales</taxon>
        <taxon>Myriangiaceae</taxon>
        <taxon>Myriangium</taxon>
    </lineage>
</organism>
<dbReference type="PANTHER" id="PTHR10408:SF23">
    <property type="entry name" value="STEROL O-ACYLTRANSFERASE 1-RELATED"/>
    <property type="match status" value="1"/>
</dbReference>
<dbReference type="GO" id="GO:0008204">
    <property type="term" value="P:ergosterol metabolic process"/>
    <property type="evidence" value="ECO:0007669"/>
    <property type="project" value="TreeGrafter"/>
</dbReference>
<keyword evidence="13" id="KW-1185">Reference proteome</keyword>
<evidence type="ECO:0000256" key="9">
    <source>
        <dbReference type="ARBA" id="ARBA00023568"/>
    </source>
</evidence>
<proteinExistence type="inferred from homology"/>
<protein>
    <recommendedName>
        <fullName evidence="14">O-acyltransferase</fullName>
    </recommendedName>
</protein>
<feature type="transmembrane region" description="Helical" evidence="11">
    <location>
        <begin position="629"/>
        <end position="651"/>
    </location>
</feature>
<dbReference type="PANTHER" id="PTHR10408">
    <property type="entry name" value="STEROL O-ACYLTRANSFERASE"/>
    <property type="match status" value="1"/>
</dbReference>
<feature type="transmembrane region" description="Helical" evidence="11">
    <location>
        <begin position="162"/>
        <end position="186"/>
    </location>
</feature>
<feature type="transmembrane region" description="Helical" evidence="11">
    <location>
        <begin position="206"/>
        <end position="226"/>
    </location>
</feature>
<feature type="compositionally biased region" description="Basic and acidic residues" evidence="10">
    <location>
        <begin position="56"/>
        <end position="67"/>
    </location>
</feature>
<evidence type="ECO:0000256" key="4">
    <source>
        <dbReference type="ARBA" id="ARBA00022692"/>
    </source>
</evidence>
<evidence type="ECO:0000313" key="13">
    <source>
        <dbReference type="Proteomes" id="UP000799439"/>
    </source>
</evidence>
<comment type="caution">
    <text evidence="12">The sequence shown here is derived from an EMBL/GenBank/DDBJ whole genome shotgun (WGS) entry which is preliminary data.</text>
</comment>
<evidence type="ECO:0000256" key="7">
    <source>
        <dbReference type="ARBA" id="ARBA00023136"/>
    </source>
</evidence>
<evidence type="ECO:0000256" key="5">
    <source>
        <dbReference type="ARBA" id="ARBA00022824"/>
    </source>
</evidence>
<evidence type="ECO:0000256" key="3">
    <source>
        <dbReference type="ARBA" id="ARBA00022679"/>
    </source>
</evidence>
<keyword evidence="6 11" id="KW-1133">Transmembrane helix</keyword>
<evidence type="ECO:0000256" key="1">
    <source>
        <dbReference type="ARBA" id="ARBA00004477"/>
    </source>
</evidence>
<keyword evidence="7 11" id="KW-0472">Membrane</keyword>
<dbReference type="GO" id="GO:0034737">
    <property type="term" value="F:ergosterol O-acyltransferase activity"/>
    <property type="evidence" value="ECO:0007669"/>
    <property type="project" value="TreeGrafter"/>
</dbReference>
<keyword evidence="3" id="KW-0808">Transferase</keyword>
<evidence type="ECO:0000256" key="6">
    <source>
        <dbReference type="ARBA" id="ARBA00022989"/>
    </source>
</evidence>